<dbReference type="AlphaFoldDB" id="A0A0K0EIY0"/>
<dbReference type="Proteomes" id="UP000035681">
    <property type="component" value="Unplaced"/>
</dbReference>
<feature type="domain" description="ISXO2-like transposase" evidence="1">
    <location>
        <begin position="29"/>
        <end position="128"/>
    </location>
</feature>
<dbReference type="Pfam" id="PF12762">
    <property type="entry name" value="DDE_Tnp_IS1595"/>
    <property type="match status" value="1"/>
</dbReference>
<dbReference type="PANTHER" id="PTHR47163">
    <property type="entry name" value="DDE_TNP_IS1595 DOMAIN-CONTAINING PROTEIN"/>
    <property type="match status" value="1"/>
</dbReference>
<protein>
    <submittedName>
        <fullName evidence="3 4">DDE_Tnp_IS1595 domain-containing protein</fullName>
    </submittedName>
</protein>
<organism evidence="3">
    <name type="scientific">Strongyloides stercoralis</name>
    <name type="common">Threadworm</name>
    <dbReference type="NCBI Taxonomy" id="6248"/>
    <lineage>
        <taxon>Eukaryota</taxon>
        <taxon>Metazoa</taxon>
        <taxon>Ecdysozoa</taxon>
        <taxon>Nematoda</taxon>
        <taxon>Chromadorea</taxon>
        <taxon>Rhabditida</taxon>
        <taxon>Tylenchina</taxon>
        <taxon>Panagrolaimomorpha</taxon>
        <taxon>Strongyloidoidea</taxon>
        <taxon>Strongyloididae</taxon>
        <taxon>Strongyloides</taxon>
    </lineage>
</organism>
<dbReference type="InterPro" id="IPR024445">
    <property type="entry name" value="Tnp_ISXO2-like"/>
</dbReference>
<evidence type="ECO:0000313" key="3">
    <source>
        <dbReference type="WBParaSite" id="SSTP_0000943400.1"/>
    </source>
</evidence>
<reference evidence="3" key="1">
    <citation type="submission" date="2015-08" db="UniProtKB">
        <authorList>
            <consortium name="WormBaseParasite"/>
        </authorList>
    </citation>
    <scope>IDENTIFICATION</scope>
</reference>
<keyword evidence="2" id="KW-1185">Reference proteome</keyword>
<evidence type="ECO:0000259" key="1">
    <source>
        <dbReference type="Pfam" id="PF12762"/>
    </source>
</evidence>
<dbReference type="WBParaSite" id="SSTP_0000943400.1">
    <property type="protein sequence ID" value="SSTP_0000943400.1"/>
    <property type="gene ID" value="SSTP_0000943400"/>
</dbReference>
<evidence type="ECO:0000313" key="2">
    <source>
        <dbReference type="Proteomes" id="UP000035681"/>
    </source>
</evidence>
<dbReference type="WBParaSite" id="TCONS_00013700.p1">
    <property type="protein sequence ID" value="TCONS_00013700.p1"/>
    <property type="gene ID" value="XLOC_008551"/>
</dbReference>
<name>A0A0K0EIY0_STRER</name>
<sequence length="128" mass="15057">MFGTLECAGKFLYDSGIFPKNIEYKSKFDKRKYHRGHQDDEAWLLGGVEKTGQRKMYARVIEYWNEETFVDISKKHVFPSSGISTDCWKGYANLKDHGYIYHTVNHLICFKDIIIGIHTNSIEETWNR</sequence>
<accession>A0A0K0EIY0</accession>
<dbReference type="PANTHER" id="PTHR47163:SF2">
    <property type="entry name" value="SI:DKEY-17M8.2"/>
    <property type="match status" value="1"/>
</dbReference>
<dbReference type="InterPro" id="IPR053164">
    <property type="entry name" value="IS1016-like_transposase"/>
</dbReference>
<evidence type="ECO:0000313" key="4">
    <source>
        <dbReference type="WBParaSite" id="TCONS_00013700.p1"/>
    </source>
</evidence>
<proteinExistence type="predicted"/>